<reference evidence="2 3" key="1">
    <citation type="submission" date="2018-07" db="EMBL/GenBank/DDBJ databases">
        <title>The complete nuclear genome of the prasinophyte Chloropicon primus (CCMP1205).</title>
        <authorList>
            <person name="Pombert J.-F."/>
            <person name="Otis C."/>
            <person name="Turmel M."/>
            <person name="Lemieux C."/>
        </authorList>
    </citation>
    <scope>NUCLEOTIDE SEQUENCE [LARGE SCALE GENOMIC DNA]</scope>
    <source>
        <strain evidence="2 3">CCMP1205</strain>
    </source>
</reference>
<feature type="region of interest" description="Disordered" evidence="1">
    <location>
        <begin position="236"/>
        <end position="290"/>
    </location>
</feature>
<feature type="compositionally biased region" description="Basic and acidic residues" evidence="1">
    <location>
        <begin position="124"/>
        <end position="148"/>
    </location>
</feature>
<evidence type="ECO:0000313" key="2">
    <source>
        <dbReference type="EMBL" id="QDZ18537.1"/>
    </source>
</evidence>
<proteinExistence type="predicted"/>
<organism evidence="2 3">
    <name type="scientific">Chloropicon primus</name>
    <dbReference type="NCBI Taxonomy" id="1764295"/>
    <lineage>
        <taxon>Eukaryota</taxon>
        <taxon>Viridiplantae</taxon>
        <taxon>Chlorophyta</taxon>
        <taxon>Chloropicophyceae</taxon>
        <taxon>Chloropicales</taxon>
        <taxon>Chloropicaceae</taxon>
        <taxon>Chloropicon</taxon>
    </lineage>
</organism>
<evidence type="ECO:0000313" key="3">
    <source>
        <dbReference type="Proteomes" id="UP000316726"/>
    </source>
</evidence>
<feature type="compositionally biased region" description="Low complexity" evidence="1">
    <location>
        <begin position="236"/>
        <end position="248"/>
    </location>
</feature>
<name>A0A5B8MDS1_9CHLO</name>
<evidence type="ECO:0000256" key="1">
    <source>
        <dbReference type="SAM" id="MobiDB-lite"/>
    </source>
</evidence>
<protein>
    <submittedName>
        <fullName evidence="2">Uncharacterized protein</fullName>
    </submittedName>
</protein>
<keyword evidence="3" id="KW-1185">Reference proteome</keyword>
<dbReference type="EMBL" id="CP031035">
    <property type="protein sequence ID" value="QDZ18537.1"/>
    <property type="molecule type" value="Genomic_DNA"/>
</dbReference>
<dbReference type="Proteomes" id="UP000316726">
    <property type="component" value="Chromosome 2"/>
</dbReference>
<dbReference type="AlphaFoldDB" id="A0A5B8MDS1"/>
<accession>A0A5B8MDS1</accession>
<sequence length="290" mass="32146">MGKKRKNKDRVDPTLPPEEKVAKLVEKSAAKVENREWAAAENFAKQAVAECREHFNRDEDNILHARSNLQLGRVSLKQGHFAQARKPIDTAQRVAEANSDLWLKSEVYALQADLCFMQKKKNNGMHDEGKKWREKQWKEEEKARRKDLAAGPTYAPPPPAQGMVMGLNPYMQPPPQHLRGMMLPPQGGPYMQPPMPQPQHFPPHQGYMPVPNLGNRGPPRGPVPVPVPVPVAAAAPAVAASQPASSSPEKPATTKASENPAAKGPSQQMIWAEDSDVSMEEKRAQMYKAK</sequence>
<gene>
    <name evidence="2" type="ORF">A3770_02p10550</name>
</gene>
<feature type="region of interest" description="Disordered" evidence="1">
    <location>
        <begin position="122"/>
        <end position="159"/>
    </location>
</feature>